<dbReference type="CDD" id="cd00093">
    <property type="entry name" value="HTH_XRE"/>
    <property type="match status" value="1"/>
</dbReference>
<dbReference type="SUPFAM" id="SSF47413">
    <property type="entry name" value="lambda repressor-like DNA-binding domains"/>
    <property type="match status" value="1"/>
</dbReference>
<dbReference type="RefSeq" id="WP_145346541.1">
    <property type="nucleotide sequence ID" value="NZ_SMLY01000072.1"/>
</dbReference>
<evidence type="ECO:0000313" key="1">
    <source>
        <dbReference type="EMBL" id="TWI81907.1"/>
    </source>
</evidence>
<accession>A0A562SKS2</accession>
<gene>
    <name evidence="1" type="ORF">JM93_03869</name>
</gene>
<comment type="caution">
    <text evidence="1">The sequence shown here is derived from an EMBL/GenBank/DDBJ whole genome shotgun (WGS) entry which is preliminary data.</text>
</comment>
<name>A0A562SKS2_9HYPH</name>
<dbReference type="OrthoDB" id="7605634at2"/>
<dbReference type="Proteomes" id="UP000320593">
    <property type="component" value="Unassembled WGS sequence"/>
</dbReference>
<dbReference type="EMBL" id="VLLF01000010">
    <property type="protein sequence ID" value="TWI81907.1"/>
    <property type="molecule type" value="Genomic_DNA"/>
</dbReference>
<dbReference type="InterPro" id="IPR001387">
    <property type="entry name" value="Cro/C1-type_HTH"/>
</dbReference>
<evidence type="ECO:0000313" key="2">
    <source>
        <dbReference type="Proteomes" id="UP000320593"/>
    </source>
</evidence>
<dbReference type="InterPro" id="IPR010982">
    <property type="entry name" value="Lambda_DNA-bd_dom_sf"/>
</dbReference>
<organism evidence="1 2">
    <name type="scientific">Roseibium hamelinense</name>
    <dbReference type="NCBI Taxonomy" id="150831"/>
    <lineage>
        <taxon>Bacteria</taxon>
        <taxon>Pseudomonadati</taxon>
        <taxon>Pseudomonadota</taxon>
        <taxon>Alphaproteobacteria</taxon>
        <taxon>Hyphomicrobiales</taxon>
        <taxon>Stappiaceae</taxon>
        <taxon>Roseibium</taxon>
    </lineage>
</organism>
<reference evidence="1 2" key="1">
    <citation type="submission" date="2019-07" db="EMBL/GenBank/DDBJ databases">
        <title>Genomic Encyclopedia of Archaeal and Bacterial Type Strains, Phase II (KMG-II): from individual species to whole genera.</title>
        <authorList>
            <person name="Goeker M."/>
        </authorList>
    </citation>
    <scope>NUCLEOTIDE SEQUENCE [LARGE SCALE GENOMIC DNA]</scope>
    <source>
        <strain evidence="1 2">ATCC BAA-252</strain>
    </source>
</reference>
<evidence type="ECO:0008006" key="3">
    <source>
        <dbReference type="Google" id="ProtNLM"/>
    </source>
</evidence>
<sequence>MTLNDYLYRFGISKSAFAKKIGTTTATVSRISEGLVVPRKGLLLRIYEESEGLVTPNDLVGLPCLEANSNSGAPMACMTVG</sequence>
<keyword evidence="2" id="KW-1185">Reference proteome</keyword>
<proteinExistence type="predicted"/>
<protein>
    <recommendedName>
        <fullName evidence="3">Helix-turn-helix protein</fullName>
    </recommendedName>
</protein>
<dbReference type="AlphaFoldDB" id="A0A562SKS2"/>
<dbReference type="GO" id="GO:0003677">
    <property type="term" value="F:DNA binding"/>
    <property type="evidence" value="ECO:0007669"/>
    <property type="project" value="InterPro"/>
</dbReference>